<keyword evidence="5" id="KW-1185">Reference proteome</keyword>
<dbReference type="PANTHER" id="PTHR43156:SF2">
    <property type="entry name" value="STAGE II SPORULATION PROTEIN E"/>
    <property type="match status" value="1"/>
</dbReference>
<keyword evidence="1" id="KW-0378">Hydrolase</keyword>
<dbReference type="InterPro" id="IPR036457">
    <property type="entry name" value="PPM-type-like_dom_sf"/>
</dbReference>
<dbReference type="SMART" id="SM00331">
    <property type="entry name" value="PP2C_SIG"/>
    <property type="match status" value="1"/>
</dbReference>
<dbReference type="PROSITE" id="PS50110">
    <property type="entry name" value="RESPONSE_REGULATORY"/>
    <property type="match status" value="1"/>
</dbReference>
<evidence type="ECO:0000313" key="5">
    <source>
        <dbReference type="Proteomes" id="UP000198914"/>
    </source>
</evidence>
<dbReference type="EMBL" id="FNPX01000001">
    <property type="protein sequence ID" value="SDY30490.1"/>
    <property type="molecule type" value="Genomic_DNA"/>
</dbReference>
<dbReference type="InterPro" id="IPR001932">
    <property type="entry name" value="PPM-type_phosphatase-like_dom"/>
</dbReference>
<dbReference type="SMART" id="SM00448">
    <property type="entry name" value="REC"/>
    <property type="match status" value="1"/>
</dbReference>
<dbReference type="Gene3D" id="3.40.50.2300">
    <property type="match status" value="1"/>
</dbReference>
<dbReference type="OrthoDB" id="9811749at2"/>
<dbReference type="AlphaFoldDB" id="A0A1H3IRY4"/>
<dbReference type="InterPro" id="IPR011006">
    <property type="entry name" value="CheY-like_superfamily"/>
</dbReference>
<protein>
    <submittedName>
        <fullName evidence="4">Sigma-B regulation protein RsbU (Phosphoserine phosphatase)</fullName>
    </submittedName>
</protein>
<evidence type="ECO:0000313" key="4">
    <source>
        <dbReference type="EMBL" id="SDY30490.1"/>
    </source>
</evidence>
<sequence length="428" mass="46891">MTFPNAPTAPPPSQDKLRVLVVDDSATQRQLLCSLLSRMDLDVVTVPDAAQALFLCMSDTENPIGMILTDWQMPGMDGPDFCRAFRQLARDDYAYVILMASETDRTRKAVGLEAGADDFVARPLDLAELRARINTGRRILGMQEALQHRNHEVHSTLSELRALHDEMDQDLVEARKLQRAFIPPGTHRFGDSDLSLRLVTSGHIGGDLVGYFQISATRIGLYSIDVSGHGVASALLTGRLSALFSWKSRRANIAFRSNQKDVHRPDQVMKRLNDLMLSEMETDIYFTAVLAYVDTSTGEVLFCQAGHPHPLVRRIDGSVERLGQGGPPVGLLPDMTFDCSTIQLKPGDALLTYSDGLTECANTWGDMLEEEGLMDLLAKIPADTDQAVTAIEAALRAHSGIAEFEDDISMLLFRYGGACAPARGMAAA</sequence>
<reference evidence="5" key="1">
    <citation type="submission" date="2016-10" db="EMBL/GenBank/DDBJ databases">
        <authorList>
            <person name="Varghese N."/>
            <person name="Submissions S."/>
        </authorList>
    </citation>
    <scope>NUCLEOTIDE SEQUENCE [LARGE SCALE GENOMIC DNA]</scope>
    <source>
        <strain evidence="5">DSM 100420</strain>
    </source>
</reference>
<dbReference type="Pfam" id="PF07228">
    <property type="entry name" value="SpoIIE"/>
    <property type="match status" value="1"/>
</dbReference>
<dbReference type="RefSeq" id="WP_092640630.1">
    <property type="nucleotide sequence ID" value="NZ_FNPX01000001.1"/>
</dbReference>
<dbReference type="Gene3D" id="3.60.40.10">
    <property type="entry name" value="PPM-type phosphatase domain"/>
    <property type="match status" value="1"/>
</dbReference>
<dbReference type="GO" id="GO:0016791">
    <property type="term" value="F:phosphatase activity"/>
    <property type="evidence" value="ECO:0007669"/>
    <property type="project" value="TreeGrafter"/>
</dbReference>
<accession>A0A1H3IRY4</accession>
<dbReference type="InterPro" id="IPR001789">
    <property type="entry name" value="Sig_transdc_resp-reg_receiver"/>
</dbReference>
<keyword evidence="2" id="KW-0597">Phosphoprotein</keyword>
<proteinExistence type="predicted"/>
<dbReference type="Proteomes" id="UP000198914">
    <property type="component" value="Unassembled WGS sequence"/>
</dbReference>
<gene>
    <name evidence="4" type="ORF">SAMN05444004_10193</name>
</gene>
<feature type="domain" description="Response regulatory" evidence="3">
    <location>
        <begin position="18"/>
        <end position="137"/>
    </location>
</feature>
<feature type="modified residue" description="4-aspartylphosphate" evidence="2">
    <location>
        <position position="70"/>
    </location>
</feature>
<dbReference type="InterPro" id="IPR052016">
    <property type="entry name" value="Bact_Sigma-Reg"/>
</dbReference>
<evidence type="ECO:0000256" key="1">
    <source>
        <dbReference type="ARBA" id="ARBA00022801"/>
    </source>
</evidence>
<dbReference type="PANTHER" id="PTHR43156">
    <property type="entry name" value="STAGE II SPORULATION PROTEIN E-RELATED"/>
    <property type="match status" value="1"/>
</dbReference>
<name>A0A1H3IRY4_9RHOB</name>
<dbReference type="SUPFAM" id="SSF52172">
    <property type="entry name" value="CheY-like"/>
    <property type="match status" value="1"/>
</dbReference>
<evidence type="ECO:0000259" key="3">
    <source>
        <dbReference type="PROSITE" id="PS50110"/>
    </source>
</evidence>
<organism evidence="4 5">
    <name type="scientific">Jannaschia faecimaris</name>
    <dbReference type="NCBI Taxonomy" id="1244108"/>
    <lineage>
        <taxon>Bacteria</taxon>
        <taxon>Pseudomonadati</taxon>
        <taxon>Pseudomonadota</taxon>
        <taxon>Alphaproteobacteria</taxon>
        <taxon>Rhodobacterales</taxon>
        <taxon>Roseobacteraceae</taxon>
        <taxon>Jannaschia</taxon>
    </lineage>
</organism>
<dbReference type="SUPFAM" id="SSF81606">
    <property type="entry name" value="PP2C-like"/>
    <property type="match status" value="1"/>
</dbReference>
<dbReference type="STRING" id="1244108.SAMN05444004_10193"/>
<evidence type="ECO:0000256" key="2">
    <source>
        <dbReference type="PROSITE-ProRule" id="PRU00169"/>
    </source>
</evidence>
<dbReference type="GO" id="GO:0000160">
    <property type="term" value="P:phosphorelay signal transduction system"/>
    <property type="evidence" value="ECO:0007669"/>
    <property type="project" value="InterPro"/>
</dbReference>
<dbReference type="Pfam" id="PF00072">
    <property type="entry name" value="Response_reg"/>
    <property type="match status" value="1"/>
</dbReference>